<gene>
    <name evidence="8" type="ORF">KC614_04105</name>
</gene>
<reference evidence="8" key="2">
    <citation type="journal article" date="2021" name="Microbiome">
        <title>Successional dynamics and alternative stable states in a saline activated sludge microbial community over 9 years.</title>
        <authorList>
            <person name="Wang Y."/>
            <person name="Ye J."/>
            <person name="Ju F."/>
            <person name="Liu L."/>
            <person name="Boyd J.A."/>
            <person name="Deng Y."/>
            <person name="Parks D.H."/>
            <person name="Jiang X."/>
            <person name="Yin X."/>
            <person name="Woodcroft B.J."/>
            <person name="Tyson G.W."/>
            <person name="Hugenholtz P."/>
            <person name="Polz M.F."/>
            <person name="Zhang T."/>
        </authorList>
    </citation>
    <scope>NUCLEOTIDE SEQUENCE</scope>
    <source>
        <strain evidence="8">HKST-UBA03</strain>
    </source>
</reference>
<comment type="similarity">
    <text evidence="2">Belongs to the DsbD family.</text>
</comment>
<evidence type="ECO:0000313" key="8">
    <source>
        <dbReference type="EMBL" id="MCA9392355.1"/>
    </source>
</evidence>
<evidence type="ECO:0000256" key="4">
    <source>
        <dbReference type="ARBA" id="ARBA00022989"/>
    </source>
</evidence>
<proteinExistence type="inferred from homology"/>
<feature type="transmembrane region" description="Helical" evidence="6">
    <location>
        <begin position="156"/>
        <end position="177"/>
    </location>
</feature>
<dbReference type="InterPro" id="IPR003834">
    <property type="entry name" value="Cyt_c_assmbl_TM_dom"/>
</dbReference>
<protein>
    <submittedName>
        <fullName evidence="8">Sulfite exporter TauE/SafE family protein</fullName>
    </submittedName>
</protein>
<reference evidence="8" key="1">
    <citation type="submission" date="2020-04" db="EMBL/GenBank/DDBJ databases">
        <authorList>
            <person name="Zhang T."/>
        </authorList>
    </citation>
    <scope>NUCLEOTIDE SEQUENCE</scope>
    <source>
        <strain evidence="8">HKST-UBA03</strain>
    </source>
</reference>
<dbReference type="Pfam" id="PF02683">
    <property type="entry name" value="DsbD_TM"/>
    <property type="match status" value="1"/>
</dbReference>
<keyword evidence="4 6" id="KW-1133">Transmembrane helix</keyword>
<comment type="caution">
    <text evidence="8">The sequence shown here is derived from an EMBL/GenBank/DDBJ whole genome shotgun (WGS) entry which is preliminary data.</text>
</comment>
<feature type="transmembrane region" description="Helical" evidence="6">
    <location>
        <begin position="124"/>
        <end position="144"/>
    </location>
</feature>
<dbReference type="GO" id="GO:0017004">
    <property type="term" value="P:cytochrome complex assembly"/>
    <property type="evidence" value="ECO:0007669"/>
    <property type="project" value="InterPro"/>
</dbReference>
<dbReference type="PANTHER" id="PTHR31272:SF9">
    <property type="entry name" value="BLL1027 PROTEIN"/>
    <property type="match status" value="1"/>
</dbReference>
<dbReference type="PANTHER" id="PTHR31272">
    <property type="entry name" value="CYTOCHROME C-TYPE BIOGENESIS PROTEIN HI_1454-RELATED"/>
    <property type="match status" value="1"/>
</dbReference>
<name>A0A955LKU1_UNCKA</name>
<evidence type="ECO:0000256" key="2">
    <source>
        <dbReference type="ARBA" id="ARBA00006143"/>
    </source>
</evidence>
<feature type="transmembrane region" description="Helical" evidence="6">
    <location>
        <begin position="41"/>
        <end position="66"/>
    </location>
</feature>
<comment type="subcellular location">
    <subcellularLocation>
        <location evidence="1">Membrane</location>
        <topology evidence="1">Multi-pass membrane protein</topology>
    </subcellularLocation>
</comment>
<evidence type="ECO:0000256" key="1">
    <source>
        <dbReference type="ARBA" id="ARBA00004141"/>
    </source>
</evidence>
<evidence type="ECO:0000256" key="3">
    <source>
        <dbReference type="ARBA" id="ARBA00022692"/>
    </source>
</evidence>
<sequence length="280" mass="30042">MLNVLILSFLAGVITVLTPCVLPFLPVILSTSAQTKNFRKALAVVLSLSFSVFIFTLILKASTIFISIPQSFWTTLSGVIVLLFGIVTVFPSIWDQISVKTGMSTKSDEMLNESSQKEGLGGEIAVGLALGPVFSSCSPTYFLILSTILPASFAQGIVYLIAYVAGLGGFLLLIALFGQRLTSRLKSLADPRGLFKRALGVILVIVGLLIITGLDKDIEAAILDLPIYRSLVTLEQGIADKAVSDTMNEDAMPKTDVDMKSDQMDDAEKLLNVNPPIKAP</sequence>
<organism evidence="8 9">
    <name type="scientific">candidate division WWE3 bacterium</name>
    <dbReference type="NCBI Taxonomy" id="2053526"/>
    <lineage>
        <taxon>Bacteria</taxon>
        <taxon>Katanobacteria</taxon>
    </lineage>
</organism>
<dbReference type="InterPro" id="IPR051790">
    <property type="entry name" value="Cytochrome_c-biogenesis_DsbD"/>
</dbReference>
<feature type="non-terminal residue" evidence="8">
    <location>
        <position position="280"/>
    </location>
</feature>
<dbReference type="Proteomes" id="UP000751518">
    <property type="component" value="Unassembled WGS sequence"/>
</dbReference>
<accession>A0A955LKU1</accession>
<feature type="transmembrane region" description="Helical" evidence="6">
    <location>
        <begin position="72"/>
        <end position="94"/>
    </location>
</feature>
<dbReference type="GO" id="GO:0016020">
    <property type="term" value="C:membrane"/>
    <property type="evidence" value="ECO:0007669"/>
    <property type="project" value="UniProtKB-SubCell"/>
</dbReference>
<evidence type="ECO:0000259" key="7">
    <source>
        <dbReference type="Pfam" id="PF02683"/>
    </source>
</evidence>
<feature type="transmembrane region" description="Helical" evidence="6">
    <location>
        <begin position="6"/>
        <end position="29"/>
    </location>
</feature>
<keyword evidence="5 6" id="KW-0472">Membrane</keyword>
<feature type="transmembrane region" description="Helical" evidence="6">
    <location>
        <begin position="198"/>
        <end position="214"/>
    </location>
</feature>
<evidence type="ECO:0000313" key="9">
    <source>
        <dbReference type="Proteomes" id="UP000751518"/>
    </source>
</evidence>
<evidence type="ECO:0000256" key="5">
    <source>
        <dbReference type="ARBA" id="ARBA00023136"/>
    </source>
</evidence>
<dbReference type="AlphaFoldDB" id="A0A955LKU1"/>
<evidence type="ECO:0000256" key="6">
    <source>
        <dbReference type="SAM" id="Phobius"/>
    </source>
</evidence>
<dbReference type="EMBL" id="JAGQKZ010000043">
    <property type="protein sequence ID" value="MCA9392355.1"/>
    <property type="molecule type" value="Genomic_DNA"/>
</dbReference>
<feature type="domain" description="Cytochrome C biogenesis protein transmembrane" evidence="7">
    <location>
        <begin position="4"/>
        <end position="211"/>
    </location>
</feature>
<keyword evidence="3 6" id="KW-0812">Transmembrane</keyword>